<proteinExistence type="predicted"/>
<protein>
    <submittedName>
        <fullName evidence="1">Uncharacterized protein</fullName>
    </submittedName>
</protein>
<name>A0A382RZE5_9ZZZZ</name>
<feature type="non-terminal residue" evidence="1">
    <location>
        <position position="1"/>
    </location>
</feature>
<evidence type="ECO:0000313" key="1">
    <source>
        <dbReference type="EMBL" id="SVD02525.1"/>
    </source>
</evidence>
<dbReference type="AlphaFoldDB" id="A0A382RZE5"/>
<reference evidence="1" key="1">
    <citation type="submission" date="2018-05" db="EMBL/GenBank/DDBJ databases">
        <authorList>
            <person name="Lanie J.A."/>
            <person name="Ng W.-L."/>
            <person name="Kazmierczak K.M."/>
            <person name="Andrzejewski T.M."/>
            <person name="Davidsen T.M."/>
            <person name="Wayne K.J."/>
            <person name="Tettelin H."/>
            <person name="Glass J.I."/>
            <person name="Rusch D."/>
            <person name="Podicherti R."/>
            <person name="Tsui H.-C.T."/>
            <person name="Winkler M.E."/>
        </authorList>
    </citation>
    <scope>NUCLEOTIDE SEQUENCE</scope>
</reference>
<accession>A0A382RZE5</accession>
<dbReference type="EMBL" id="UINC01124997">
    <property type="protein sequence ID" value="SVD02525.1"/>
    <property type="molecule type" value="Genomic_DNA"/>
</dbReference>
<gene>
    <name evidence="1" type="ORF">METZ01_LOCUS355379</name>
</gene>
<organism evidence="1">
    <name type="scientific">marine metagenome</name>
    <dbReference type="NCBI Taxonomy" id="408172"/>
    <lineage>
        <taxon>unclassified sequences</taxon>
        <taxon>metagenomes</taxon>
        <taxon>ecological metagenomes</taxon>
    </lineage>
</organism>
<sequence>IKVGVLSFAYPRLSAELFDVRPMNVLELARLWISSDVQDHKLKSSVKTTHHAVSVASCAIGKALRRIQVDWYKKYMLEKYLKFQKKAKNAIYFSDLKQRTDGLYYQESENTAFTGTAKEILENRLRKEIEIVDGVIKREINHDVEVFAIVSWADNIHHEGTVYKASNFEKKKTDSGGQYHGKRKRKDGTYSLKDHADYKNIKTLWWYEFKSRLSVHQKRHAQLEFEKEQTHKKTKRKPIINLDLFE</sequence>